<dbReference type="Gene3D" id="2.60.120.260">
    <property type="entry name" value="Galactose-binding domain-like"/>
    <property type="match status" value="1"/>
</dbReference>
<keyword evidence="2" id="KW-0812">Transmembrane</keyword>
<feature type="chain" id="PRO_5042210615" evidence="3">
    <location>
        <begin position="22"/>
        <end position="335"/>
    </location>
</feature>
<keyword evidence="3" id="KW-0732">Signal</keyword>
<feature type="signal peptide" evidence="3">
    <location>
        <begin position="1"/>
        <end position="21"/>
    </location>
</feature>
<sequence length="335" mass="34496">MSSRALLILPFVLFFFPSTVARNITIDDTDTRYFTWTEPDVFPRPLPAWAAVSPSSPCNYCSEQPPTGGGAVYNATWHDGHNGSQGSLTFQGAAVSIYGIAGYNSANVSFVLDGQPAGWYAHLSPVEFTFHALFFHAAGLSDSANHTVAWDLALSRTNGTSALFDYAVVEVPDGAGVSSSASSGAATQTSSADAGLSPSKHSSAGAIAGGVVGGVAALALLLIALLMAKRRRVKDAAGVESQESALSMRTARPFSLTPQALSSTAPATEHANSDGTGKTLDVGWTQPTAASLAPDSALAAPVHPSTTSPTAGSEAGSRDPHSHSAYRDSEAPPPY</sequence>
<comment type="caution">
    <text evidence="4">The sequence shown here is derived from an EMBL/GenBank/DDBJ whole genome shotgun (WGS) entry which is preliminary data.</text>
</comment>
<keyword evidence="2" id="KW-1133">Transmembrane helix</keyword>
<proteinExistence type="predicted"/>
<feature type="compositionally biased region" description="Basic and acidic residues" evidence="1">
    <location>
        <begin position="316"/>
        <end position="335"/>
    </location>
</feature>
<dbReference type="Proteomes" id="UP001295794">
    <property type="component" value="Unassembled WGS sequence"/>
</dbReference>
<name>A0AAD2HYJ6_9AGAR</name>
<keyword evidence="5" id="KW-1185">Reference proteome</keyword>
<feature type="compositionally biased region" description="Low complexity" evidence="1">
    <location>
        <begin position="289"/>
        <end position="301"/>
    </location>
</feature>
<feature type="transmembrane region" description="Helical" evidence="2">
    <location>
        <begin position="206"/>
        <end position="228"/>
    </location>
</feature>
<feature type="region of interest" description="Disordered" evidence="1">
    <location>
        <begin position="259"/>
        <end position="335"/>
    </location>
</feature>
<evidence type="ECO:0000256" key="1">
    <source>
        <dbReference type="SAM" id="MobiDB-lite"/>
    </source>
</evidence>
<keyword evidence="2" id="KW-0472">Membrane</keyword>
<evidence type="ECO:0000256" key="2">
    <source>
        <dbReference type="SAM" id="Phobius"/>
    </source>
</evidence>
<evidence type="ECO:0000256" key="3">
    <source>
        <dbReference type="SAM" id="SignalP"/>
    </source>
</evidence>
<dbReference type="AlphaFoldDB" id="A0AAD2HYJ6"/>
<reference evidence="4" key="1">
    <citation type="submission" date="2023-11" db="EMBL/GenBank/DDBJ databases">
        <authorList>
            <person name="De Vega J J."/>
            <person name="De Vega J J."/>
        </authorList>
    </citation>
    <scope>NUCLEOTIDE SEQUENCE</scope>
</reference>
<dbReference type="EMBL" id="CAVNYO010000480">
    <property type="protein sequence ID" value="CAK5284518.1"/>
    <property type="molecule type" value="Genomic_DNA"/>
</dbReference>
<gene>
    <name evidence="4" type="ORF">MYCIT1_LOCUS37809</name>
</gene>
<organism evidence="4 5">
    <name type="scientific">Mycena citricolor</name>
    <dbReference type="NCBI Taxonomy" id="2018698"/>
    <lineage>
        <taxon>Eukaryota</taxon>
        <taxon>Fungi</taxon>
        <taxon>Dikarya</taxon>
        <taxon>Basidiomycota</taxon>
        <taxon>Agaricomycotina</taxon>
        <taxon>Agaricomycetes</taxon>
        <taxon>Agaricomycetidae</taxon>
        <taxon>Agaricales</taxon>
        <taxon>Marasmiineae</taxon>
        <taxon>Mycenaceae</taxon>
        <taxon>Mycena</taxon>
    </lineage>
</organism>
<evidence type="ECO:0000313" key="4">
    <source>
        <dbReference type="EMBL" id="CAK5284518.1"/>
    </source>
</evidence>
<protein>
    <submittedName>
        <fullName evidence="4">Uncharacterized protein</fullName>
    </submittedName>
</protein>
<feature type="region of interest" description="Disordered" evidence="1">
    <location>
        <begin position="179"/>
        <end position="199"/>
    </location>
</feature>
<evidence type="ECO:0000313" key="5">
    <source>
        <dbReference type="Proteomes" id="UP001295794"/>
    </source>
</evidence>
<accession>A0AAD2HYJ6</accession>
<feature type="compositionally biased region" description="Low complexity" evidence="1">
    <location>
        <begin position="179"/>
        <end position="195"/>
    </location>
</feature>